<sequence>MMQALAWALATAAAVAVSWYGVRTVLAGTAYEPPRALPISGNTAPATPGSSAPAPAPEPAASPSPSPSQPARPSAREAPSSPPAVTPSPASPPPPAAGAVKSYPVRGGRAVFDLGESAATLVSAAPEEGWQMRVWKQSAWIRVDFVAGARTTSVFVTWNGHPPQVQTVEG</sequence>
<feature type="compositionally biased region" description="Pro residues" evidence="1">
    <location>
        <begin position="80"/>
        <end position="96"/>
    </location>
</feature>
<feature type="region of interest" description="Disordered" evidence="1">
    <location>
        <begin position="39"/>
        <end position="101"/>
    </location>
</feature>
<dbReference type="Proteomes" id="UP001499895">
    <property type="component" value="Unassembled WGS sequence"/>
</dbReference>
<comment type="caution">
    <text evidence="2">The sequence shown here is derived from an EMBL/GenBank/DDBJ whole genome shotgun (WGS) entry which is preliminary data.</text>
</comment>
<proteinExistence type="predicted"/>
<protein>
    <recommendedName>
        <fullName evidence="4">Secreted protein</fullName>
    </recommendedName>
</protein>
<keyword evidence="3" id="KW-1185">Reference proteome</keyword>
<reference evidence="2 3" key="1">
    <citation type="journal article" date="2019" name="Int. J. Syst. Evol. Microbiol.">
        <title>The Global Catalogue of Microorganisms (GCM) 10K type strain sequencing project: providing services to taxonomists for standard genome sequencing and annotation.</title>
        <authorList>
            <consortium name="The Broad Institute Genomics Platform"/>
            <consortium name="The Broad Institute Genome Sequencing Center for Infectious Disease"/>
            <person name="Wu L."/>
            <person name="Ma J."/>
        </authorList>
    </citation>
    <scope>NUCLEOTIDE SEQUENCE [LARGE SCALE GENOMIC DNA]</scope>
    <source>
        <strain evidence="2 3">JCM 10649</strain>
    </source>
</reference>
<organism evidence="2 3">
    <name type="scientific">Streptomyces stramineus</name>
    <dbReference type="NCBI Taxonomy" id="173861"/>
    <lineage>
        <taxon>Bacteria</taxon>
        <taxon>Bacillati</taxon>
        <taxon>Actinomycetota</taxon>
        <taxon>Actinomycetes</taxon>
        <taxon>Kitasatosporales</taxon>
        <taxon>Streptomycetaceae</taxon>
        <taxon>Streptomyces</taxon>
    </lineage>
</organism>
<evidence type="ECO:0008006" key="4">
    <source>
        <dbReference type="Google" id="ProtNLM"/>
    </source>
</evidence>
<evidence type="ECO:0000313" key="2">
    <source>
        <dbReference type="EMBL" id="GAA0472965.1"/>
    </source>
</evidence>
<gene>
    <name evidence="2" type="ORF">GCM10009544_38720</name>
</gene>
<feature type="compositionally biased region" description="Pro residues" evidence="1">
    <location>
        <begin position="54"/>
        <end position="70"/>
    </location>
</feature>
<name>A0ABN1ACC0_9ACTN</name>
<dbReference type="EMBL" id="BAAAHB010000043">
    <property type="protein sequence ID" value="GAA0472965.1"/>
    <property type="molecule type" value="Genomic_DNA"/>
</dbReference>
<accession>A0ABN1ACC0</accession>
<evidence type="ECO:0000256" key="1">
    <source>
        <dbReference type="SAM" id="MobiDB-lite"/>
    </source>
</evidence>
<evidence type="ECO:0000313" key="3">
    <source>
        <dbReference type="Proteomes" id="UP001499895"/>
    </source>
</evidence>
<feature type="compositionally biased region" description="Low complexity" evidence="1">
    <location>
        <begin position="44"/>
        <end position="53"/>
    </location>
</feature>